<name>A0A810Q8C0_9FIRM</name>
<dbReference type="Pfam" id="PF00849">
    <property type="entry name" value="PseudoU_synth_2"/>
    <property type="match status" value="1"/>
</dbReference>
<dbReference type="EMBL" id="AP023418">
    <property type="protein sequence ID" value="BCK81906.1"/>
    <property type="molecule type" value="Genomic_DNA"/>
</dbReference>
<evidence type="ECO:0000313" key="7">
    <source>
        <dbReference type="Proteomes" id="UP000681035"/>
    </source>
</evidence>
<dbReference type="RefSeq" id="WP_213540553.1">
    <property type="nucleotide sequence ID" value="NZ_AP023418.1"/>
</dbReference>
<gene>
    <name evidence="6" type="ORF">MM50RIKEN_16690</name>
</gene>
<feature type="domain" description="Pseudouridine synthase RsuA/RluA-like" evidence="5">
    <location>
        <begin position="10"/>
        <end position="153"/>
    </location>
</feature>
<dbReference type="InterPro" id="IPR050188">
    <property type="entry name" value="RluA_PseudoU_synthase"/>
</dbReference>
<dbReference type="GO" id="GO:0003723">
    <property type="term" value="F:RNA binding"/>
    <property type="evidence" value="ECO:0007669"/>
    <property type="project" value="InterPro"/>
</dbReference>
<dbReference type="GO" id="GO:0140098">
    <property type="term" value="F:catalytic activity, acting on RNA"/>
    <property type="evidence" value="ECO:0007669"/>
    <property type="project" value="UniProtKB-ARBA"/>
</dbReference>
<dbReference type="Proteomes" id="UP000681035">
    <property type="component" value="Chromosome"/>
</dbReference>
<dbReference type="SUPFAM" id="SSF55120">
    <property type="entry name" value="Pseudouridine synthase"/>
    <property type="match status" value="1"/>
</dbReference>
<evidence type="ECO:0000256" key="4">
    <source>
        <dbReference type="ARBA" id="ARBA00033164"/>
    </source>
</evidence>
<sequence length="213" mass="23442">MEIVYADPRIVVAVKPAGVLSTDEPGGMPQLLRQELGTPCIRTVHRLDAAVSGLMVYARSAKAASLLSEQIRSRTFGKEYLAVVHGVPEGGVMTDLLGRDPVRRRTYVAAEPGKDVRPAELSYEVLGSREGLSLVRIRLHTGRTHQIRVQFASRGFPLVGDRKYGGGEEGESIALWSWRLEFAHPQTGAAMRFSKLPPRETPWLGFPMPLTGR</sequence>
<dbReference type="PANTHER" id="PTHR21600">
    <property type="entry name" value="MITOCHONDRIAL RNA PSEUDOURIDINE SYNTHASE"/>
    <property type="match status" value="1"/>
</dbReference>
<keyword evidence="7" id="KW-1185">Reference proteome</keyword>
<dbReference type="InterPro" id="IPR020103">
    <property type="entry name" value="PsdUridine_synth_cat_dom_sf"/>
</dbReference>
<dbReference type="Gene3D" id="3.30.2350.10">
    <property type="entry name" value="Pseudouridine synthase"/>
    <property type="match status" value="1"/>
</dbReference>
<comment type="similarity">
    <text evidence="2">Belongs to the pseudouridine synthase RluA family.</text>
</comment>
<dbReference type="CDD" id="cd02869">
    <property type="entry name" value="PseudoU_synth_RluA_like"/>
    <property type="match status" value="1"/>
</dbReference>
<evidence type="ECO:0000256" key="2">
    <source>
        <dbReference type="ARBA" id="ARBA00010876"/>
    </source>
</evidence>
<dbReference type="InterPro" id="IPR006145">
    <property type="entry name" value="PsdUridine_synth_RsuA/RluA"/>
</dbReference>
<comment type="catalytic activity">
    <reaction evidence="1">
        <text>a uridine in RNA = a pseudouridine in RNA</text>
        <dbReference type="Rhea" id="RHEA:48348"/>
        <dbReference type="Rhea" id="RHEA-COMP:12068"/>
        <dbReference type="Rhea" id="RHEA-COMP:12069"/>
        <dbReference type="ChEBI" id="CHEBI:65314"/>
        <dbReference type="ChEBI" id="CHEBI:65315"/>
    </reaction>
</comment>
<evidence type="ECO:0000313" key="6">
    <source>
        <dbReference type="EMBL" id="BCK81906.1"/>
    </source>
</evidence>
<dbReference type="GO" id="GO:0009982">
    <property type="term" value="F:pseudouridine synthase activity"/>
    <property type="evidence" value="ECO:0007669"/>
    <property type="project" value="InterPro"/>
</dbReference>
<protein>
    <recommendedName>
        <fullName evidence="3">RNA pseudouridylate synthase</fullName>
    </recommendedName>
    <alternativeName>
        <fullName evidence="4">RNA-uridine isomerase</fullName>
    </alternativeName>
</protein>
<reference evidence="6" key="1">
    <citation type="submission" date="2020-09" db="EMBL/GenBank/DDBJ databases">
        <title>New species isolated from human feces.</title>
        <authorList>
            <person name="Kitahara M."/>
            <person name="Shigeno Y."/>
            <person name="Shime M."/>
            <person name="Matsumoto Y."/>
            <person name="Nakamura S."/>
            <person name="Motooka D."/>
            <person name="Fukuoka S."/>
            <person name="Nishikawa H."/>
            <person name="Benno Y."/>
        </authorList>
    </citation>
    <scope>NUCLEOTIDE SEQUENCE</scope>
    <source>
        <strain evidence="6">MM50</strain>
    </source>
</reference>
<evidence type="ECO:0000256" key="3">
    <source>
        <dbReference type="ARBA" id="ARBA00031870"/>
    </source>
</evidence>
<dbReference type="GO" id="GO:0000455">
    <property type="term" value="P:enzyme-directed rRNA pseudouridine synthesis"/>
    <property type="evidence" value="ECO:0007669"/>
    <property type="project" value="TreeGrafter"/>
</dbReference>
<organism evidence="6 7">
    <name type="scientific">Vescimonas coprocola</name>
    <dbReference type="NCBI Taxonomy" id="2714355"/>
    <lineage>
        <taxon>Bacteria</taxon>
        <taxon>Bacillati</taxon>
        <taxon>Bacillota</taxon>
        <taxon>Clostridia</taxon>
        <taxon>Eubacteriales</taxon>
        <taxon>Oscillospiraceae</taxon>
        <taxon>Vescimonas</taxon>
    </lineage>
</organism>
<dbReference type="AlphaFoldDB" id="A0A810Q8C0"/>
<proteinExistence type="inferred from homology"/>
<accession>A0A810Q8C0</accession>
<evidence type="ECO:0000259" key="5">
    <source>
        <dbReference type="Pfam" id="PF00849"/>
    </source>
</evidence>
<dbReference type="KEGG" id="vcop:MM50RIKEN_16690"/>
<dbReference type="PANTHER" id="PTHR21600:SF44">
    <property type="entry name" value="RIBOSOMAL LARGE SUBUNIT PSEUDOURIDINE SYNTHASE D"/>
    <property type="match status" value="1"/>
</dbReference>
<evidence type="ECO:0000256" key="1">
    <source>
        <dbReference type="ARBA" id="ARBA00000073"/>
    </source>
</evidence>